<dbReference type="AlphaFoldDB" id="X0RUH7"/>
<feature type="domain" description="Exonuclease" evidence="4">
    <location>
        <begin position="49"/>
        <end position="215"/>
    </location>
</feature>
<dbReference type="SMART" id="SM00479">
    <property type="entry name" value="EXOIII"/>
    <property type="match status" value="1"/>
</dbReference>
<dbReference type="Gene3D" id="3.30.420.10">
    <property type="entry name" value="Ribonuclease H-like superfamily/Ribonuclease H"/>
    <property type="match status" value="1"/>
</dbReference>
<dbReference type="InterPro" id="IPR036397">
    <property type="entry name" value="RNaseH_sf"/>
</dbReference>
<accession>X0RUH7</accession>
<dbReference type="InterPro" id="IPR013520">
    <property type="entry name" value="Ribonucl_H"/>
</dbReference>
<evidence type="ECO:0000313" key="5">
    <source>
        <dbReference type="EMBL" id="GAF67417.1"/>
    </source>
</evidence>
<protein>
    <recommendedName>
        <fullName evidence="4">Exonuclease domain-containing protein</fullName>
    </recommendedName>
</protein>
<evidence type="ECO:0000256" key="3">
    <source>
        <dbReference type="ARBA" id="ARBA00022839"/>
    </source>
</evidence>
<evidence type="ECO:0000259" key="4">
    <source>
        <dbReference type="SMART" id="SM00479"/>
    </source>
</evidence>
<name>X0RUH7_9ZZZZ</name>
<proteinExistence type="predicted"/>
<dbReference type="FunFam" id="3.30.420.10:FF:000045">
    <property type="entry name" value="3'-5' exonuclease DinG"/>
    <property type="match status" value="1"/>
</dbReference>
<organism evidence="5">
    <name type="scientific">marine sediment metagenome</name>
    <dbReference type="NCBI Taxonomy" id="412755"/>
    <lineage>
        <taxon>unclassified sequences</taxon>
        <taxon>metagenomes</taxon>
        <taxon>ecological metagenomes</taxon>
    </lineage>
</organism>
<sequence length="239" mass="25680">MLANRSSIPQTYEIRAEGEAGEQALVIPALLHVDAGASSNFEVSILPHEFVALDLETSGLSPQTNSIIEVGVARYLDTEVVDTYSSLVWLDEELDPFVTFLTGITQAMLQNAPGLNSVLLDVIARLRGLPVVTYSVNQFDQRFLESAAKSAGVELPILEWVNAYTWAQEAFPTLPSHRLDAVASSLGAGTQEHRALADATLTGQAFLECLKQLGSTVTVSVWTAGHPLPVASVSLPIDH</sequence>
<evidence type="ECO:0000256" key="1">
    <source>
        <dbReference type="ARBA" id="ARBA00022722"/>
    </source>
</evidence>
<dbReference type="GO" id="GO:0003676">
    <property type="term" value="F:nucleic acid binding"/>
    <property type="evidence" value="ECO:0007669"/>
    <property type="project" value="InterPro"/>
</dbReference>
<reference evidence="5" key="1">
    <citation type="journal article" date="2014" name="Front. Microbiol.">
        <title>High frequency of phylogenetically diverse reductive dehalogenase-homologous genes in deep subseafloor sedimentary metagenomes.</title>
        <authorList>
            <person name="Kawai M."/>
            <person name="Futagami T."/>
            <person name="Toyoda A."/>
            <person name="Takaki Y."/>
            <person name="Nishi S."/>
            <person name="Hori S."/>
            <person name="Arai W."/>
            <person name="Tsubouchi T."/>
            <person name="Morono Y."/>
            <person name="Uchiyama I."/>
            <person name="Ito T."/>
            <person name="Fujiyama A."/>
            <person name="Inagaki F."/>
            <person name="Takami H."/>
        </authorList>
    </citation>
    <scope>NUCLEOTIDE SEQUENCE</scope>
    <source>
        <strain evidence="5">Expedition CK06-06</strain>
    </source>
</reference>
<dbReference type="SUPFAM" id="SSF53098">
    <property type="entry name" value="Ribonuclease H-like"/>
    <property type="match status" value="1"/>
</dbReference>
<evidence type="ECO:0000256" key="2">
    <source>
        <dbReference type="ARBA" id="ARBA00022801"/>
    </source>
</evidence>
<gene>
    <name evidence="5" type="ORF">S01H1_14521</name>
</gene>
<dbReference type="PANTHER" id="PTHR30231">
    <property type="entry name" value="DNA POLYMERASE III SUBUNIT EPSILON"/>
    <property type="match status" value="1"/>
</dbReference>
<keyword evidence="2" id="KW-0378">Hydrolase</keyword>
<dbReference type="InterPro" id="IPR012337">
    <property type="entry name" value="RNaseH-like_sf"/>
</dbReference>
<keyword evidence="3" id="KW-0269">Exonuclease</keyword>
<comment type="caution">
    <text evidence="5">The sequence shown here is derived from an EMBL/GenBank/DDBJ whole genome shotgun (WGS) entry which is preliminary data.</text>
</comment>
<dbReference type="CDD" id="cd06127">
    <property type="entry name" value="DEDDh"/>
    <property type="match status" value="1"/>
</dbReference>
<dbReference type="Pfam" id="PF00929">
    <property type="entry name" value="RNase_T"/>
    <property type="match status" value="1"/>
</dbReference>
<dbReference type="GO" id="GO:0008408">
    <property type="term" value="F:3'-5' exonuclease activity"/>
    <property type="evidence" value="ECO:0007669"/>
    <property type="project" value="TreeGrafter"/>
</dbReference>
<dbReference type="EMBL" id="BARS01007559">
    <property type="protein sequence ID" value="GAF67417.1"/>
    <property type="molecule type" value="Genomic_DNA"/>
</dbReference>
<keyword evidence="1" id="KW-0540">Nuclease</keyword>
<dbReference type="PANTHER" id="PTHR30231:SF4">
    <property type="entry name" value="PROTEIN NEN2"/>
    <property type="match status" value="1"/>
</dbReference>